<evidence type="ECO:0000313" key="2">
    <source>
        <dbReference type="Proteomes" id="UP000184267"/>
    </source>
</evidence>
<dbReference type="EMBL" id="MNAD01001315">
    <property type="protein sequence ID" value="OJT06375.1"/>
    <property type="molecule type" value="Genomic_DNA"/>
</dbReference>
<dbReference type="Proteomes" id="UP000184267">
    <property type="component" value="Unassembled WGS sequence"/>
</dbReference>
<accession>A0A1M2VFK8</accession>
<dbReference type="AlphaFoldDB" id="A0A1M2VFK8"/>
<proteinExistence type="predicted"/>
<sequence length="397" mass="45211">MRFSEYSRRVRKHGFYGVTQGFLAEETLSSDDSEYPLASSHHIHYAIWDFLLAFGPRPLLPNLHLVYHNERALRTDLDWRRTPYHSAELLFGPKLRKIAIVWTSEPYGDPEHITTLIRSLSSVATTLEELSLEVVPDVHDFLPRAKLLYGTDIRFFQGLTTFSSRSALCVEISNLPAACSVTDLFINVLDSRHIPSRRATYWSEDVSPLFTLPAIQRLSITGGCTTILDDLALEVISRTWLELVELVMGYTTHPRPDDERILEFDDFPYATPWGLLQLARDCPRMTKLALALDLRFYPISRADPGFQFTPLDPPVHLSGPEIPGLLDLDTTGSLLGDPMCIASFLSLSFPQLRVMRNDSESEGWWDVYNHWLHCSARCLRTYALLRRSSTTVLILAK</sequence>
<gene>
    <name evidence="1" type="ORF">TRAPUB_2776</name>
</gene>
<protein>
    <recommendedName>
        <fullName evidence="3">F-box domain-containing protein</fullName>
    </recommendedName>
</protein>
<evidence type="ECO:0000313" key="1">
    <source>
        <dbReference type="EMBL" id="OJT06375.1"/>
    </source>
</evidence>
<evidence type="ECO:0008006" key="3">
    <source>
        <dbReference type="Google" id="ProtNLM"/>
    </source>
</evidence>
<dbReference type="OrthoDB" id="2754214at2759"/>
<dbReference type="OMA" id="FPYATPW"/>
<reference evidence="1 2" key="1">
    <citation type="submission" date="2016-10" db="EMBL/GenBank/DDBJ databases">
        <title>Genome sequence of the basidiomycete white-rot fungus Trametes pubescens.</title>
        <authorList>
            <person name="Makela M.R."/>
            <person name="Granchi Z."/>
            <person name="Peng M."/>
            <person name="De Vries R.P."/>
            <person name="Grigoriev I."/>
            <person name="Riley R."/>
            <person name="Hilden K."/>
        </authorList>
    </citation>
    <scope>NUCLEOTIDE SEQUENCE [LARGE SCALE GENOMIC DNA]</scope>
    <source>
        <strain evidence="1 2">FBCC735</strain>
    </source>
</reference>
<organism evidence="1 2">
    <name type="scientific">Trametes pubescens</name>
    <name type="common">White-rot fungus</name>
    <dbReference type="NCBI Taxonomy" id="154538"/>
    <lineage>
        <taxon>Eukaryota</taxon>
        <taxon>Fungi</taxon>
        <taxon>Dikarya</taxon>
        <taxon>Basidiomycota</taxon>
        <taxon>Agaricomycotina</taxon>
        <taxon>Agaricomycetes</taxon>
        <taxon>Polyporales</taxon>
        <taxon>Polyporaceae</taxon>
        <taxon>Trametes</taxon>
    </lineage>
</organism>
<name>A0A1M2VFK8_TRAPU</name>
<keyword evidence="2" id="KW-1185">Reference proteome</keyword>
<comment type="caution">
    <text evidence="1">The sequence shown here is derived from an EMBL/GenBank/DDBJ whole genome shotgun (WGS) entry which is preliminary data.</text>
</comment>